<dbReference type="Proteomes" id="UP000594462">
    <property type="component" value="Segment"/>
</dbReference>
<dbReference type="EMBL" id="MN812687">
    <property type="protein sequence ID" value="QPL10942.1"/>
    <property type="molecule type" value="Genomic_DNA"/>
</dbReference>
<protein>
    <submittedName>
        <fullName evidence="1">Uncharacterized protein</fullName>
    </submittedName>
</protein>
<sequence>MKHFPMNTMTETFLCPGLVIRIVTARGTRVYRIDYCWTGACEVTDLNTGRQRMLLTHNIRQCAVLIGKNYKAKTF</sequence>
<name>A0A7T0Q1N3_9CAUD</name>
<evidence type="ECO:0000313" key="2">
    <source>
        <dbReference type="Proteomes" id="UP000594462"/>
    </source>
</evidence>
<keyword evidence="2" id="KW-1185">Reference proteome</keyword>
<accession>A0A7T0Q1N3</accession>
<gene>
    <name evidence="1" type="ORF">Possum_00103</name>
</gene>
<evidence type="ECO:0000313" key="1">
    <source>
        <dbReference type="EMBL" id="QPL10942.1"/>
    </source>
</evidence>
<proteinExistence type="predicted"/>
<organism evidence="1 2">
    <name type="scientific">Pectobacterium phage Possum</name>
    <dbReference type="NCBI Taxonomy" id="2686301"/>
    <lineage>
        <taxon>Viruses</taxon>
        <taxon>Duplodnaviria</taxon>
        <taxon>Heunggongvirae</taxon>
        <taxon>Uroviricota</taxon>
        <taxon>Caudoviricetes</taxon>
        <taxon>Schitoviridae</taxon>
        <taxon>Cbunavirus</taxon>
        <taxon>Cbunavirus possum</taxon>
    </lineage>
</organism>
<reference evidence="1 2" key="1">
    <citation type="submission" date="2019-12" db="EMBL/GenBank/DDBJ databases">
        <authorList>
            <person name="Shneider M.M."/>
            <person name="Evseev P.V."/>
            <person name="Lukianova A.A."/>
            <person name="Kabilov M.R."/>
            <person name="Miroshnikov K.A."/>
        </authorList>
    </citation>
    <scope>NUCLEOTIDE SEQUENCE [LARGE SCALE GENOMIC DNA]</scope>
</reference>